<accession>A0A0C1D7D8</accession>
<reference evidence="2 3" key="1">
    <citation type="submission" date="2014-10" db="EMBL/GenBank/DDBJ databases">
        <title>Kaistella jeonii genome.</title>
        <authorList>
            <person name="Clayton J.T."/>
            <person name="Newman J.D."/>
        </authorList>
    </citation>
    <scope>NUCLEOTIDE SEQUENCE [LARGE SCALE GENOMIC DNA]</scope>
    <source>
        <strain evidence="2 3">DSM 17048</strain>
    </source>
</reference>
<keyword evidence="1" id="KW-0732">Signal</keyword>
<gene>
    <name evidence="2" type="ORF">OA86_04080</name>
</gene>
<name>A0A0C1D7D8_9FLAO</name>
<keyword evidence="3" id="KW-1185">Reference proteome</keyword>
<dbReference type="Proteomes" id="UP000031473">
    <property type="component" value="Unassembled WGS sequence"/>
</dbReference>
<comment type="caution">
    <text evidence="2">The sequence shown here is derived from an EMBL/GenBank/DDBJ whole genome shotgun (WGS) entry which is preliminary data.</text>
</comment>
<dbReference type="AlphaFoldDB" id="A0A0C1D7D8"/>
<sequence>MKSLATIALSLFTAISISAQANYFNEAVRFNKFIDRVNAPKGLALVYADIEGNAYFAKNFVSANIENATSLIKARYNTYTDTVELQNNEDIFELPKSQKYGRITFINPSAVLVYVTTGNIPQGYYFELAKGKYTLLKKLKAEFREGSPAVNSFTPAILPRFENLNPVYYIKTDSDVIKLTKNVKDLTTAMPDKKDVITDFVKKNKIKFNEDSDLTRLVNFLNTSN</sequence>
<dbReference type="OrthoDB" id="978006at2"/>
<evidence type="ECO:0000256" key="1">
    <source>
        <dbReference type="SAM" id="SignalP"/>
    </source>
</evidence>
<protein>
    <submittedName>
        <fullName evidence="2">Uncharacterized protein</fullName>
    </submittedName>
</protein>
<organism evidence="2 3">
    <name type="scientific">Kaistella jeonii</name>
    <dbReference type="NCBI Taxonomy" id="266749"/>
    <lineage>
        <taxon>Bacteria</taxon>
        <taxon>Pseudomonadati</taxon>
        <taxon>Bacteroidota</taxon>
        <taxon>Flavobacteriia</taxon>
        <taxon>Flavobacteriales</taxon>
        <taxon>Weeksellaceae</taxon>
        <taxon>Chryseobacterium group</taxon>
        <taxon>Kaistella</taxon>
    </lineage>
</organism>
<feature type="signal peptide" evidence="1">
    <location>
        <begin position="1"/>
        <end position="21"/>
    </location>
</feature>
<feature type="chain" id="PRO_5002143311" evidence="1">
    <location>
        <begin position="22"/>
        <end position="225"/>
    </location>
</feature>
<evidence type="ECO:0000313" key="2">
    <source>
        <dbReference type="EMBL" id="KIA89810.1"/>
    </source>
</evidence>
<proteinExistence type="predicted"/>
<evidence type="ECO:0000313" key="3">
    <source>
        <dbReference type="Proteomes" id="UP000031473"/>
    </source>
</evidence>
<dbReference type="EMBL" id="JSYL01000002">
    <property type="protein sequence ID" value="KIA89810.1"/>
    <property type="molecule type" value="Genomic_DNA"/>
</dbReference>
<dbReference type="RefSeq" id="WP_039349267.1">
    <property type="nucleotide sequence ID" value="NZ_FOLA01000003.1"/>
</dbReference>
<dbReference type="STRING" id="266749.SAMN05421876_10373"/>